<evidence type="ECO:0000313" key="4">
    <source>
        <dbReference type="Proteomes" id="UP000182993"/>
    </source>
</evidence>
<dbReference type="Proteomes" id="UP000182993">
    <property type="component" value="Chromosome"/>
</dbReference>
<dbReference type="RefSeq" id="WP_071677418.1">
    <property type="nucleotide sequence ID" value="NZ_CP016312.1"/>
</dbReference>
<feature type="domain" description="Phage tail assembly chaperone-like" evidence="2">
    <location>
        <begin position="18"/>
        <end position="80"/>
    </location>
</feature>
<organism evidence="3 4">
    <name type="scientific">Thermus brockianus</name>
    <dbReference type="NCBI Taxonomy" id="56956"/>
    <lineage>
        <taxon>Bacteria</taxon>
        <taxon>Thermotogati</taxon>
        <taxon>Deinococcota</taxon>
        <taxon>Deinococci</taxon>
        <taxon>Thermales</taxon>
        <taxon>Thermaceae</taxon>
        <taxon>Thermus</taxon>
    </lineage>
</organism>
<dbReference type="STRING" id="56956.A0O31_01653"/>
<name>A0A1J0LTN2_THEBO</name>
<dbReference type="Pfam" id="PF16778">
    <property type="entry name" value="Phage_tail_APC"/>
    <property type="match status" value="1"/>
</dbReference>
<dbReference type="InterPro" id="IPR031893">
    <property type="entry name" value="Phage_tail_APC"/>
</dbReference>
<feature type="compositionally biased region" description="Basic and acidic residues" evidence="1">
    <location>
        <begin position="78"/>
        <end position="92"/>
    </location>
</feature>
<gene>
    <name evidence="3" type="ORF">A0O31_01653</name>
</gene>
<reference evidence="4" key="1">
    <citation type="submission" date="2016-06" db="EMBL/GenBank/DDBJ databases">
        <title>Whole genome sequencing of Thermus brockianus strain GE-1.</title>
        <authorList>
            <person name="Schaefers C."/>
            <person name="Blank S."/>
            <person name="Wiebusch S."/>
            <person name="Elleuche S."/>
            <person name="Antranikian G."/>
        </authorList>
    </citation>
    <scope>NUCLEOTIDE SEQUENCE [LARGE SCALE GENOMIC DNA]</scope>
    <source>
        <strain evidence="4">GE-1</strain>
    </source>
</reference>
<proteinExistence type="predicted"/>
<protein>
    <recommendedName>
        <fullName evidence="2">Phage tail assembly chaperone-like domain-containing protein</fullName>
    </recommendedName>
</protein>
<dbReference type="AlphaFoldDB" id="A0A1J0LTN2"/>
<sequence length="92" mass="10561">MAKLRVLTKEERIRRAWAALRAERNRRLADADWIVVRAYERGEPVPEEWANYRQALRDLPGILTDEQVLAGDVPWPVRPDETTKEKIGGGAP</sequence>
<dbReference type="EMBL" id="CP016312">
    <property type="protein sequence ID" value="APD09761.1"/>
    <property type="molecule type" value="Genomic_DNA"/>
</dbReference>
<feature type="region of interest" description="Disordered" evidence="1">
    <location>
        <begin position="73"/>
        <end position="92"/>
    </location>
</feature>
<evidence type="ECO:0000256" key="1">
    <source>
        <dbReference type="SAM" id="MobiDB-lite"/>
    </source>
</evidence>
<accession>A0A1J0LTN2</accession>
<dbReference type="Gene3D" id="6.10.140.1310">
    <property type="match status" value="1"/>
</dbReference>
<dbReference type="KEGG" id="tbc:A0O31_01653"/>
<evidence type="ECO:0000259" key="2">
    <source>
        <dbReference type="Pfam" id="PF16778"/>
    </source>
</evidence>
<evidence type="ECO:0000313" key="3">
    <source>
        <dbReference type="EMBL" id="APD09761.1"/>
    </source>
</evidence>
<dbReference type="OrthoDB" id="1685143at2"/>